<evidence type="ECO:0000256" key="9">
    <source>
        <dbReference type="ARBA" id="ARBA00022833"/>
    </source>
</evidence>
<keyword evidence="14" id="KW-1185">Reference proteome</keyword>
<dbReference type="InterPro" id="IPR020568">
    <property type="entry name" value="Ribosomal_Su5_D2-typ_SF"/>
</dbReference>
<feature type="binding site" evidence="12">
    <location>
        <position position="250"/>
    </location>
    <ligand>
        <name>Zn(2+)</name>
        <dbReference type="ChEBI" id="CHEBI:29105"/>
    </ligand>
</feature>
<dbReference type="GO" id="GO:0103117">
    <property type="term" value="F:UDP-3-O-acyl-N-acetylglucosamine deacetylase activity"/>
    <property type="evidence" value="ECO:0007669"/>
    <property type="project" value="UniProtKB-UniRule"/>
</dbReference>
<comment type="cofactor">
    <cofactor evidence="1 12">
        <name>Zn(2+)</name>
        <dbReference type="ChEBI" id="CHEBI:29105"/>
    </cofactor>
</comment>
<dbReference type="STRING" id="1129794.C427_0926"/>
<dbReference type="eggNOG" id="COG0774">
    <property type="taxonomic scope" value="Bacteria"/>
</dbReference>
<dbReference type="Pfam" id="PF03331">
    <property type="entry name" value="LpxC"/>
    <property type="match status" value="1"/>
</dbReference>
<keyword evidence="9 12" id="KW-0862">Zinc</keyword>
<comment type="function">
    <text evidence="2 12">Catalyzes the hydrolysis of UDP-3-O-myristoyl-N-acetylglucosamine to form UDP-3-O-myristoylglucosamine and acetate, the committed step in lipid A biosynthesis.</text>
</comment>
<comment type="similarity">
    <text evidence="12">Belongs to the LpxC family.</text>
</comment>
<dbReference type="HAMAP" id="MF_00388">
    <property type="entry name" value="LpxC"/>
    <property type="match status" value="1"/>
</dbReference>
<dbReference type="Gene3D" id="3.30.1700.10">
    <property type="entry name" value="lpxc deacetylase, domain 2"/>
    <property type="match status" value="1"/>
</dbReference>
<evidence type="ECO:0000256" key="6">
    <source>
        <dbReference type="ARBA" id="ARBA00022556"/>
    </source>
</evidence>
<feature type="binding site" evidence="12">
    <location>
        <position position="254"/>
    </location>
    <ligand>
        <name>Zn(2+)</name>
        <dbReference type="ChEBI" id="CHEBI:29105"/>
    </ligand>
</feature>
<feature type="active site" description="Proton donor" evidence="12">
    <location>
        <position position="277"/>
    </location>
</feature>
<dbReference type="EMBL" id="CP003837">
    <property type="protein sequence ID" value="AGH43035.1"/>
    <property type="molecule type" value="Genomic_DNA"/>
</dbReference>
<evidence type="ECO:0000256" key="10">
    <source>
        <dbReference type="ARBA" id="ARBA00023098"/>
    </source>
</evidence>
<dbReference type="GO" id="GO:0009245">
    <property type="term" value="P:lipid A biosynthetic process"/>
    <property type="evidence" value="ECO:0007669"/>
    <property type="project" value="UniProtKB-UniRule"/>
</dbReference>
<evidence type="ECO:0000256" key="3">
    <source>
        <dbReference type="ARBA" id="ARBA00005002"/>
    </source>
</evidence>
<dbReference type="InterPro" id="IPR004463">
    <property type="entry name" value="UDP-acyl_GlcNac_deAcase"/>
</dbReference>
<reference evidence="13 14" key="1">
    <citation type="journal article" date="2013" name="Genome Announc.">
        <title>Complete Genome Sequence of Glaciecola psychrophila Strain 170T.</title>
        <authorList>
            <person name="Yin J."/>
            <person name="Chen J."/>
            <person name="Liu G."/>
            <person name="Yu Y."/>
            <person name="Song L."/>
            <person name="Wang X."/>
            <person name="Qu X."/>
        </authorList>
    </citation>
    <scope>NUCLEOTIDE SEQUENCE [LARGE SCALE GENOMIC DNA]</scope>
    <source>
        <strain evidence="13 14">170</strain>
    </source>
</reference>
<keyword evidence="10 12" id="KW-0443">Lipid metabolism</keyword>
<dbReference type="PANTHER" id="PTHR33694">
    <property type="entry name" value="UDP-3-O-ACYL-N-ACETYLGLUCOSAMINE DEACETYLASE 1, MITOCHONDRIAL-RELATED"/>
    <property type="match status" value="1"/>
</dbReference>
<protein>
    <recommendedName>
        <fullName evidence="4 12">UDP-3-O-acyl-N-acetylglucosamine deacetylase</fullName>
        <shortName evidence="12">UDP-3-O-acyl-GlcNAc deacetylase</shortName>
        <ecNumber evidence="4 12">3.5.1.108</ecNumber>
    </recommendedName>
    <alternativeName>
        <fullName evidence="12">UDP-3-O-[R-3-hydroxymyristoyl]-N-acetylglucosamine deacetylase</fullName>
    </alternativeName>
</protein>
<keyword evidence="7 12" id="KW-0479">Metal-binding</keyword>
<feature type="binding site" evidence="12">
    <location>
        <position position="91"/>
    </location>
    <ligand>
        <name>Zn(2+)</name>
        <dbReference type="ChEBI" id="CHEBI:29105"/>
    </ligand>
</feature>
<evidence type="ECO:0000256" key="11">
    <source>
        <dbReference type="ARBA" id="ARBA00024535"/>
    </source>
</evidence>
<dbReference type="EC" id="3.5.1.108" evidence="4 12"/>
<dbReference type="InterPro" id="IPR015870">
    <property type="entry name" value="UDP-acyl_N-AcGlcN_deAcase_N"/>
</dbReference>
<dbReference type="InterPro" id="IPR011334">
    <property type="entry name" value="UDP-acyl_GlcNac_deAcase_C"/>
</dbReference>
<sequence length="316" mass="34931">MRAAFYSIKLKVMIKQRTIKQSVQETGIGLHKGDKVTMTLRPAPANTGIVFRRVDLEPYADIPACADAVGDTMLCTCISNAAGVKISTVEHLASALAGLGIDNIIVEVDSDELPIMDGSASPFIFLLQSAGIAEINAPKKFIKINKSIKVEDGDKWAELRPYAGFRVDFRIDFEHPVISQTRQHMVLDFDSSSYVGEVSRARTFGFMKDLEYMNSHNLALGGSMENAVALDEYRVLNPEGLRYPDEFLKHKILDAIGDLYLCGHSIIGELVAYKTGHGLNNKLLNALLNSKDSWEFVGYDTPEEMPIRFASPLLTN</sequence>
<evidence type="ECO:0000256" key="5">
    <source>
        <dbReference type="ARBA" id="ARBA00022516"/>
    </source>
</evidence>
<dbReference type="Gene3D" id="3.30.230.20">
    <property type="entry name" value="lpxc deacetylase, domain 1"/>
    <property type="match status" value="1"/>
</dbReference>
<dbReference type="SUPFAM" id="SSF54211">
    <property type="entry name" value="Ribosomal protein S5 domain 2-like"/>
    <property type="match status" value="2"/>
</dbReference>
<dbReference type="NCBIfam" id="TIGR00325">
    <property type="entry name" value="lpxC"/>
    <property type="match status" value="1"/>
</dbReference>
<evidence type="ECO:0000256" key="1">
    <source>
        <dbReference type="ARBA" id="ARBA00001947"/>
    </source>
</evidence>
<name>K7AEI8_9ALTE</name>
<proteinExistence type="inferred from homology"/>
<dbReference type="PATRIC" id="fig|1129794.4.peg.912"/>
<accession>K7AEI8</accession>
<evidence type="ECO:0000313" key="13">
    <source>
        <dbReference type="EMBL" id="AGH43035.1"/>
    </source>
</evidence>
<evidence type="ECO:0000256" key="2">
    <source>
        <dbReference type="ARBA" id="ARBA00002923"/>
    </source>
</evidence>
<evidence type="ECO:0000256" key="12">
    <source>
        <dbReference type="HAMAP-Rule" id="MF_00388"/>
    </source>
</evidence>
<comment type="catalytic activity">
    <reaction evidence="11 12">
        <text>a UDP-3-O-[(3R)-3-hydroxyacyl]-N-acetyl-alpha-D-glucosamine + H2O = a UDP-3-O-[(3R)-3-hydroxyacyl]-alpha-D-glucosamine + acetate</text>
        <dbReference type="Rhea" id="RHEA:67816"/>
        <dbReference type="ChEBI" id="CHEBI:15377"/>
        <dbReference type="ChEBI" id="CHEBI:30089"/>
        <dbReference type="ChEBI" id="CHEBI:137740"/>
        <dbReference type="ChEBI" id="CHEBI:173225"/>
        <dbReference type="EC" id="3.5.1.108"/>
    </reaction>
</comment>
<gene>
    <name evidence="12 13" type="primary">lpxC</name>
    <name evidence="13" type="ORF">C427_0926</name>
</gene>
<evidence type="ECO:0000256" key="8">
    <source>
        <dbReference type="ARBA" id="ARBA00022801"/>
    </source>
</evidence>
<dbReference type="GO" id="GO:0046872">
    <property type="term" value="F:metal ion binding"/>
    <property type="evidence" value="ECO:0007669"/>
    <property type="project" value="UniProtKB-KW"/>
</dbReference>
<dbReference type="PANTHER" id="PTHR33694:SF1">
    <property type="entry name" value="UDP-3-O-ACYL-N-ACETYLGLUCOSAMINE DEACETYLASE 1, MITOCHONDRIAL-RELATED"/>
    <property type="match status" value="1"/>
</dbReference>
<dbReference type="AlphaFoldDB" id="K7AEI8"/>
<evidence type="ECO:0000256" key="7">
    <source>
        <dbReference type="ARBA" id="ARBA00022723"/>
    </source>
</evidence>
<dbReference type="GO" id="GO:0016020">
    <property type="term" value="C:membrane"/>
    <property type="evidence" value="ECO:0007669"/>
    <property type="project" value="GOC"/>
</dbReference>
<dbReference type="HOGENOM" id="CLU_046528_1_0_6"/>
<keyword evidence="5 12" id="KW-0444">Lipid biosynthesis</keyword>
<dbReference type="Proteomes" id="UP000011864">
    <property type="component" value="Chromosome"/>
</dbReference>
<evidence type="ECO:0000313" key="14">
    <source>
        <dbReference type="Proteomes" id="UP000011864"/>
    </source>
</evidence>
<dbReference type="UniPathway" id="UPA00359">
    <property type="reaction ID" value="UER00478"/>
</dbReference>
<organism evidence="13 14">
    <name type="scientific">Paraglaciecola psychrophila 170</name>
    <dbReference type="NCBI Taxonomy" id="1129794"/>
    <lineage>
        <taxon>Bacteria</taxon>
        <taxon>Pseudomonadati</taxon>
        <taxon>Pseudomonadota</taxon>
        <taxon>Gammaproteobacteria</taxon>
        <taxon>Alteromonadales</taxon>
        <taxon>Alteromonadaceae</taxon>
        <taxon>Paraglaciecola</taxon>
    </lineage>
</organism>
<dbReference type="KEGG" id="gps:C427_0926"/>
<keyword evidence="6 12" id="KW-0441">Lipid A biosynthesis</keyword>
<evidence type="ECO:0000256" key="4">
    <source>
        <dbReference type="ARBA" id="ARBA00012745"/>
    </source>
</evidence>
<comment type="pathway">
    <text evidence="3 12">Glycolipid biosynthesis; lipid IV(A) biosynthesis; lipid IV(A) from (3R)-3-hydroxytetradecanoyl-[acyl-carrier-protein] and UDP-N-acetyl-alpha-D-glucosamine: step 2/6.</text>
</comment>
<keyword evidence="8 12" id="KW-0378">Hydrolase</keyword>